<evidence type="ECO:0000313" key="3">
    <source>
        <dbReference type="Proteomes" id="UP001222027"/>
    </source>
</evidence>
<organism evidence="2 3">
    <name type="scientific">Ensete ventricosum</name>
    <name type="common">Abyssinian banana</name>
    <name type="synonym">Musa ensete</name>
    <dbReference type="NCBI Taxonomy" id="4639"/>
    <lineage>
        <taxon>Eukaryota</taxon>
        <taxon>Viridiplantae</taxon>
        <taxon>Streptophyta</taxon>
        <taxon>Embryophyta</taxon>
        <taxon>Tracheophyta</taxon>
        <taxon>Spermatophyta</taxon>
        <taxon>Magnoliopsida</taxon>
        <taxon>Liliopsida</taxon>
        <taxon>Zingiberales</taxon>
        <taxon>Musaceae</taxon>
        <taxon>Ensete</taxon>
    </lineage>
</organism>
<dbReference type="InterPro" id="IPR036514">
    <property type="entry name" value="SGNH_hydro_sf"/>
</dbReference>
<dbReference type="Gene3D" id="3.40.50.1110">
    <property type="entry name" value="SGNH hydrolase"/>
    <property type="match status" value="1"/>
</dbReference>
<feature type="region of interest" description="Disordered" evidence="1">
    <location>
        <begin position="32"/>
        <end position="84"/>
    </location>
</feature>
<dbReference type="EMBL" id="JAQQAF010000008">
    <property type="protein sequence ID" value="KAJ8465065.1"/>
    <property type="molecule type" value="Genomic_DNA"/>
</dbReference>
<gene>
    <name evidence="2" type="ORF">OPV22_027617</name>
</gene>
<accession>A0AAV8Q858</accession>
<dbReference type="AlphaFoldDB" id="A0AAV8Q858"/>
<evidence type="ECO:0008006" key="4">
    <source>
        <dbReference type="Google" id="ProtNLM"/>
    </source>
</evidence>
<feature type="compositionally biased region" description="Basic residues" evidence="1">
    <location>
        <begin position="75"/>
        <end position="84"/>
    </location>
</feature>
<sequence length="84" mass="9058">MVPILVAGRSSVGRASGGVIIFGDSTVDVGNNNHLLPHSRQGQLPPPTAETFPTTRRPEGFTMASSPPTSWSRSFHSRRTRRSS</sequence>
<protein>
    <recommendedName>
        <fullName evidence="4">GDSL esterase/lipase</fullName>
    </recommendedName>
</protein>
<evidence type="ECO:0000256" key="1">
    <source>
        <dbReference type="SAM" id="MobiDB-lite"/>
    </source>
</evidence>
<keyword evidence="3" id="KW-1185">Reference proteome</keyword>
<reference evidence="2 3" key="1">
    <citation type="submission" date="2022-12" db="EMBL/GenBank/DDBJ databases">
        <title>Chromosome-scale assembly of the Ensete ventricosum genome.</title>
        <authorList>
            <person name="Dussert Y."/>
            <person name="Stocks J."/>
            <person name="Wendawek A."/>
            <person name="Woldeyes F."/>
            <person name="Nichols R.A."/>
            <person name="Borrell J.S."/>
        </authorList>
    </citation>
    <scope>NUCLEOTIDE SEQUENCE [LARGE SCALE GENOMIC DNA]</scope>
    <source>
        <strain evidence="3">cv. Maze</strain>
        <tissue evidence="2">Seeds</tissue>
    </source>
</reference>
<evidence type="ECO:0000313" key="2">
    <source>
        <dbReference type="EMBL" id="KAJ8465065.1"/>
    </source>
</evidence>
<dbReference type="Proteomes" id="UP001222027">
    <property type="component" value="Unassembled WGS sequence"/>
</dbReference>
<name>A0AAV8Q858_ENSVE</name>
<proteinExistence type="predicted"/>
<comment type="caution">
    <text evidence="2">The sequence shown here is derived from an EMBL/GenBank/DDBJ whole genome shotgun (WGS) entry which is preliminary data.</text>
</comment>